<keyword evidence="13" id="KW-1185">Reference proteome</keyword>
<reference evidence="12 13" key="1">
    <citation type="submission" date="2019-03" db="EMBL/GenBank/DDBJ databases">
        <title>This is whole genome sequence of Paenibacillus sp MS74 strain.</title>
        <authorList>
            <person name="Trinh H.N."/>
        </authorList>
    </citation>
    <scope>NUCLEOTIDE SEQUENCE [LARGE SCALE GENOMIC DNA]</scope>
    <source>
        <strain evidence="12 13">MS74</strain>
    </source>
</reference>
<evidence type="ECO:0000256" key="4">
    <source>
        <dbReference type="ARBA" id="ARBA00022982"/>
    </source>
</evidence>
<accession>A0A4R5KJ27</accession>
<dbReference type="PANTHER" id="PTHR45663">
    <property type="entry name" value="GEO12009P1"/>
    <property type="match status" value="1"/>
</dbReference>
<gene>
    <name evidence="12" type="primary">trxA</name>
    <name evidence="12" type="ORF">E1757_20785</name>
</gene>
<evidence type="ECO:0000313" key="13">
    <source>
        <dbReference type="Proteomes" id="UP000295636"/>
    </source>
</evidence>
<dbReference type="SUPFAM" id="SSF52833">
    <property type="entry name" value="Thioredoxin-like"/>
    <property type="match status" value="1"/>
</dbReference>
<evidence type="ECO:0000256" key="2">
    <source>
        <dbReference type="ARBA" id="ARBA00020570"/>
    </source>
</evidence>
<evidence type="ECO:0000256" key="9">
    <source>
        <dbReference type="PIRSR" id="PIRSR000077-1"/>
    </source>
</evidence>
<keyword evidence="3" id="KW-0813">Transport</keyword>
<dbReference type="InterPro" id="IPR036249">
    <property type="entry name" value="Thioredoxin-like_sf"/>
</dbReference>
<feature type="domain" description="Thioredoxin" evidence="11">
    <location>
        <begin position="1"/>
        <end position="106"/>
    </location>
</feature>
<dbReference type="InterPro" id="IPR017937">
    <property type="entry name" value="Thioredoxin_CS"/>
</dbReference>
<evidence type="ECO:0000256" key="1">
    <source>
        <dbReference type="ARBA" id="ARBA00008987"/>
    </source>
</evidence>
<dbReference type="GO" id="GO:0015035">
    <property type="term" value="F:protein-disulfide reductase activity"/>
    <property type="evidence" value="ECO:0007669"/>
    <property type="project" value="UniProtKB-UniRule"/>
</dbReference>
<dbReference type="GO" id="GO:0045454">
    <property type="term" value="P:cell redox homeostasis"/>
    <property type="evidence" value="ECO:0007669"/>
    <property type="project" value="TreeGrafter"/>
</dbReference>
<feature type="active site" description="Nucleophile" evidence="9">
    <location>
        <position position="30"/>
    </location>
</feature>
<dbReference type="PRINTS" id="PR00421">
    <property type="entry name" value="THIOREDOXIN"/>
</dbReference>
<dbReference type="AlphaFoldDB" id="A0A4R5KJ27"/>
<feature type="site" description="Contributes to redox potential value" evidence="9">
    <location>
        <position position="32"/>
    </location>
</feature>
<name>A0A4R5KJ27_9BACL</name>
<dbReference type="FunFam" id="3.40.30.10:FF:000001">
    <property type="entry name" value="Thioredoxin"/>
    <property type="match status" value="1"/>
</dbReference>
<evidence type="ECO:0000256" key="5">
    <source>
        <dbReference type="ARBA" id="ARBA00023157"/>
    </source>
</evidence>
<proteinExistence type="inferred from homology"/>
<dbReference type="EMBL" id="SMRT01000010">
    <property type="protein sequence ID" value="TDF95529.1"/>
    <property type="molecule type" value="Genomic_DNA"/>
</dbReference>
<comment type="caution">
    <text evidence="12">The sequence shown here is derived from an EMBL/GenBank/DDBJ whole genome shotgun (WGS) entry which is preliminary data.</text>
</comment>
<dbReference type="Proteomes" id="UP000295636">
    <property type="component" value="Unassembled WGS sequence"/>
</dbReference>
<feature type="site" description="Deprotonates C-terminal active site Cys" evidence="9">
    <location>
        <position position="24"/>
    </location>
</feature>
<evidence type="ECO:0000259" key="11">
    <source>
        <dbReference type="PROSITE" id="PS51352"/>
    </source>
</evidence>
<comment type="similarity">
    <text evidence="1 8">Belongs to the thioredoxin family.</text>
</comment>
<evidence type="ECO:0000256" key="8">
    <source>
        <dbReference type="PIRNR" id="PIRNR000077"/>
    </source>
</evidence>
<evidence type="ECO:0000313" key="12">
    <source>
        <dbReference type="EMBL" id="TDF95529.1"/>
    </source>
</evidence>
<evidence type="ECO:0000256" key="6">
    <source>
        <dbReference type="ARBA" id="ARBA00023284"/>
    </source>
</evidence>
<organism evidence="12 13">
    <name type="scientific">Paenibacillus piri</name>
    <dbReference type="NCBI Taxonomy" id="2547395"/>
    <lineage>
        <taxon>Bacteria</taxon>
        <taxon>Bacillati</taxon>
        <taxon>Bacillota</taxon>
        <taxon>Bacilli</taxon>
        <taxon>Bacillales</taxon>
        <taxon>Paenibacillaceae</taxon>
        <taxon>Paenibacillus</taxon>
    </lineage>
</organism>
<sequence>MAMIKVEDGNFRETIAQDGVVLVDFWAPWCGPCKMIAPVLEEMNGQLGDRLTIAKMNVDDNPETPGAYGIMSIPTMKLFKNGEVVATTVGFKPLQDMLAWVEPHLA</sequence>
<dbReference type="CDD" id="cd02947">
    <property type="entry name" value="TRX_family"/>
    <property type="match status" value="1"/>
</dbReference>
<keyword evidence="4" id="KW-0249">Electron transport</keyword>
<dbReference type="RefSeq" id="WP_133231635.1">
    <property type="nucleotide sequence ID" value="NZ_SMRT01000010.1"/>
</dbReference>
<keyword evidence="5 10" id="KW-1015">Disulfide bond</keyword>
<dbReference type="PIRSF" id="PIRSF000077">
    <property type="entry name" value="Thioredoxin"/>
    <property type="match status" value="1"/>
</dbReference>
<dbReference type="InterPro" id="IPR013766">
    <property type="entry name" value="Thioredoxin_domain"/>
</dbReference>
<feature type="disulfide bond" description="Redox-active" evidence="10">
    <location>
        <begin position="30"/>
        <end position="33"/>
    </location>
</feature>
<evidence type="ECO:0000256" key="7">
    <source>
        <dbReference type="NCBIfam" id="TIGR01068"/>
    </source>
</evidence>
<dbReference type="Pfam" id="PF00085">
    <property type="entry name" value="Thioredoxin"/>
    <property type="match status" value="1"/>
</dbReference>
<feature type="active site" description="Nucleophile" evidence="9">
    <location>
        <position position="33"/>
    </location>
</feature>
<evidence type="ECO:0000256" key="10">
    <source>
        <dbReference type="PIRSR" id="PIRSR000077-4"/>
    </source>
</evidence>
<dbReference type="Gene3D" id="3.40.30.10">
    <property type="entry name" value="Glutaredoxin"/>
    <property type="match status" value="1"/>
</dbReference>
<dbReference type="PROSITE" id="PS51352">
    <property type="entry name" value="THIOREDOXIN_2"/>
    <property type="match status" value="1"/>
</dbReference>
<keyword evidence="6 10" id="KW-0676">Redox-active center</keyword>
<dbReference type="NCBIfam" id="TIGR01068">
    <property type="entry name" value="thioredoxin"/>
    <property type="match status" value="1"/>
</dbReference>
<feature type="site" description="Contributes to redox potential value" evidence="9">
    <location>
        <position position="31"/>
    </location>
</feature>
<dbReference type="InterPro" id="IPR005746">
    <property type="entry name" value="Thioredoxin"/>
</dbReference>
<dbReference type="PANTHER" id="PTHR45663:SF11">
    <property type="entry name" value="GEO12009P1"/>
    <property type="match status" value="1"/>
</dbReference>
<protein>
    <recommendedName>
        <fullName evidence="2 7">Thioredoxin</fullName>
    </recommendedName>
</protein>
<dbReference type="PROSITE" id="PS00194">
    <property type="entry name" value="THIOREDOXIN_1"/>
    <property type="match status" value="1"/>
</dbReference>
<dbReference type="OrthoDB" id="9790390at2"/>
<evidence type="ECO:0000256" key="3">
    <source>
        <dbReference type="ARBA" id="ARBA00022448"/>
    </source>
</evidence>
<dbReference type="GO" id="GO:0005829">
    <property type="term" value="C:cytosol"/>
    <property type="evidence" value="ECO:0007669"/>
    <property type="project" value="TreeGrafter"/>
</dbReference>